<proteinExistence type="predicted"/>
<evidence type="ECO:0000313" key="1">
    <source>
        <dbReference type="EMBL" id="SAM71597.1"/>
    </source>
</evidence>
<dbReference type="AlphaFoldDB" id="A0A1C3H773"/>
<evidence type="ECO:0000313" key="2">
    <source>
        <dbReference type="Proteomes" id="UP000190837"/>
    </source>
</evidence>
<reference evidence="2" key="1">
    <citation type="submission" date="2016-04" db="EMBL/GenBank/DDBJ databases">
        <authorList>
            <person name="Tagini F."/>
        </authorList>
    </citation>
    <scope>NUCLEOTIDE SEQUENCE [LARGE SCALE GENOMIC DNA]</scope>
    <source>
        <strain evidence="2">CHUV0807</strain>
    </source>
</reference>
<organism evidence="1 2">
    <name type="scientific">Cardiobacterium hominis</name>
    <dbReference type="NCBI Taxonomy" id="2718"/>
    <lineage>
        <taxon>Bacteria</taxon>
        <taxon>Pseudomonadati</taxon>
        <taxon>Pseudomonadota</taxon>
        <taxon>Gammaproteobacteria</taxon>
        <taxon>Cardiobacteriales</taxon>
        <taxon>Cardiobacteriaceae</taxon>
        <taxon>Cardiobacterium</taxon>
    </lineage>
</organism>
<dbReference type="EMBL" id="FKLO01000080">
    <property type="protein sequence ID" value="SAM71597.1"/>
    <property type="molecule type" value="Genomic_DNA"/>
</dbReference>
<gene>
    <name evidence="1" type="ORF">CHUV0807_2346</name>
</gene>
<name>A0A1C3H773_9GAMM</name>
<protein>
    <submittedName>
        <fullName evidence="1">Uncharacterized protein</fullName>
    </submittedName>
</protein>
<dbReference type="Proteomes" id="UP000190837">
    <property type="component" value="Unassembled WGS sequence"/>
</dbReference>
<accession>A0A1C3H773</accession>
<sequence length="119" mass="13078">MEGYMKFDFVLSRQEKVLGKIQFEEGSGKITGDASAVAALETAVHKAITARHIGRYPPPGLVIIDKAPAYSRELISVLEFGGFDIPEALAYDTADAEYERTEAALALIKEHDPEAEVYF</sequence>